<evidence type="ECO:0000313" key="5">
    <source>
        <dbReference type="Proteomes" id="UP000554482"/>
    </source>
</evidence>
<dbReference type="EMBL" id="JABWDY010035193">
    <property type="protein sequence ID" value="KAF5182122.1"/>
    <property type="molecule type" value="Genomic_DNA"/>
</dbReference>
<comment type="caution">
    <text evidence="4">The sequence shown here is derived from an EMBL/GenBank/DDBJ whole genome shotgun (WGS) entry which is preliminary data.</text>
</comment>
<comment type="similarity">
    <text evidence="1">Belongs to the PPR family. P subfamily.</text>
</comment>
<dbReference type="InterPro" id="IPR011990">
    <property type="entry name" value="TPR-like_helical_dom_sf"/>
</dbReference>
<dbReference type="PROSITE" id="PS51375">
    <property type="entry name" value="PPR"/>
    <property type="match status" value="3"/>
</dbReference>
<feature type="repeat" description="PPR" evidence="3">
    <location>
        <begin position="158"/>
        <end position="192"/>
    </location>
</feature>
<keyword evidence="5" id="KW-1185">Reference proteome</keyword>
<keyword evidence="2" id="KW-0677">Repeat</keyword>
<accession>A0A7J6VCP3</accession>
<dbReference type="Pfam" id="PF01535">
    <property type="entry name" value="PPR"/>
    <property type="match status" value="1"/>
</dbReference>
<name>A0A7J6VCP3_THATH</name>
<dbReference type="InterPro" id="IPR002885">
    <property type="entry name" value="PPR_rpt"/>
</dbReference>
<gene>
    <name evidence="4" type="ORF">FRX31_028289</name>
</gene>
<evidence type="ECO:0000256" key="2">
    <source>
        <dbReference type="ARBA" id="ARBA00022737"/>
    </source>
</evidence>
<dbReference type="AlphaFoldDB" id="A0A7J6VCP3"/>
<dbReference type="OrthoDB" id="185373at2759"/>
<dbReference type="Gene3D" id="1.25.40.10">
    <property type="entry name" value="Tetratricopeptide repeat domain"/>
    <property type="match status" value="2"/>
</dbReference>
<organism evidence="4 5">
    <name type="scientific">Thalictrum thalictroides</name>
    <name type="common">Rue-anemone</name>
    <name type="synonym">Anemone thalictroides</name>
    <dbReference type="NCBI Taxonomy" id="46969"/>
    <lineage>
        <taxon>Eukaryota</taxon>
        <taxon>Viridiplantae</taxon>
        <taxon>Streptophyta</taxon>
        <taxon>Embryophyta</taxon>
        <taxon>Tracheophyta</taxon>
        <taxon>Spermatophyta</taxon>
        <taxon>Magnoliopsida</taxon>
        <taxon>Ranunculales</taxon>
        <taxon>Ranunculaceae</taxon>
        <taxon>Thalictroideae</taxon>
        <taxon>Thalictrum</taxon>
    </lineage>
</organism>
<evidence type="ECO:0000313" key="4">
    <source>
        <dbReference type="EMBL" id="KAF5182122.1"/>
    </source>
</evidence>
<dbReference type="PANTHER" id="PTHR47941">
    <property type="entry name" value="PENTATRICOPEPTIDE REPEAT-CONTAINING PROTEIN 3, MITOCHONDRIAL"/>
    <property type="match status" value="1"/>
</dbReference>
<feature type="repeat" description="PPR" evidence="3">
    <location>
        <begin position="193"/>
        <end position="227"/>
    </location>
</feature>
<evidence type="ECO:0000256" key="3">
    <source>
        <dbReference type="PROSITE-ProRule" id="PRU00708"/>
    </source>
</evidence>
<proteinExistence type="inferred from homology"/>
<dbReference type="Pfam" id="PF13812">
    <property type="entry name" value="PPR_3"/>
    <property type="match status" value="1"/>
</dbReference>
<sequence>MLSSFIDELKVLPNLRDEEFYCYSITLYGHSKMMDRAIKAFVEMDKWGVKRSTKSLNALLSAGNFAKKYFKVSRIFYEFPDKYGIKPDLDTYNIVIESFVDSSKPESVFGIFEEMDKNGVEPDEITLNTALSGFNRQQKYLDAEKVLKMFEKLGPQLGLHIYNNKIRTLCDMGKTMEAKAVFEEISSRGMKLNGYTYQCLVFAYYMEENVEETRRFFNEMHEKGFVPDFRYSTYKKIVQFLCGSGDFETAFKVFFCGLSENYTFDGVTLLPLFEGLKSIGRVDLADKLVVLVPYVVELWKLGTK</sequence>
<reference evidence="4 5" key="1">
    <citation type="submission" date="2020-06" db="EMBL/GenBank/DDBJ databases">
        <title>Transcriptomic and genomic resources for Thalictrum thalictroides and T. hernandezii: Facilitating candidate gene discovery in an emerging model plant lineage.</title>
        <authorList>
            <person name="Arias T."/>
            <person name="Riano-Pachon D.M."/>
            <person name="Di Stilio V.S."/>
        </authorList>
    </citation>
    <scope>NUCLEOTIDE SEQUENCE [LARGE SCALE GENOMIC DNA]</scope>
    <source>
        <strain evidence="5">cv. WT478/WT964</strain>
        <tissue evidence="4">Leaves</tissue>
    </source>
</reference>
<feature type="repeat" description="PPR" evidence="3">
    <location>
        <begin position="88"/>
        <end position="122"/>
    </location>
</feature>
<dbReference type="Pfam" id="PF13041">
    <property type="entry name" value="PPR_2"/>
    <property type="match status" value="1"/>
</dbReference>
<evidence type="ECO:0000256" key="1">
    <source>
        <dbReference type="ARBA" id="ARBA00007626"/>
    </source>
</evidence>
<dbReference type="NCBIfam" id="TIGR00756">
    <property type="entry name" value="PPR"/>
    <property type="match status" value="2"/>
</dbReference>
<dbReference type="Proteomes" id="UP000554482">
    <property type="component" value="Unassembled WGS sequence"/>
</dbReference>
<protein>
    <submittedName>
        <fullName evidence="4">Pentatricopeptide repeat-containing protein</fullName>
    </submittedName>
</protein>